<dbReference type="PANTHER" id="PTHR11070">
    <property type="entry name" value="UVRD / RECB / PCRA DNA HELICASE FAMILY MEMBER"/>
    <property type="match status" value="1"/>
</dbReference>
<protein>
    <submittedName>
        <fullName evidence="7">AAA family ATPase</fullName>
    </submittedName>
</protein>
<keyword evidence="4 5" id="KW-0067">ATP-binding</keyword>
<keyword evidence="1 5" id="KW-0547">Nucleotide-binding</keyword>
<sequence>MNLSSSFIHVIGKGCVLKSQQGSENSQSDAIVAEQGYVDKLFGKLDAEVLRANERLRQVMLHVDPSNPDAEALVRRETEYHSLNQKIDRLNIAQLGLVFGRIDVYTESTDLIDNPLPGQPHVDRRYIGRMGLDDKDDDYRTLLLDWRAPLARPFYLATTANPENVYARRHIRTRGRTVIGIDDEFLSGDQATEITSASSVVSESALYRAMQEARTGHMTSIVETIQREQDQIIRDETRGVMVVEGGPGTGKTAVALHRIAYLLYTWRDHLAKSGVLIIGPNRTFLDYISRVLPELGETGVVLSTVGDLYPTISGNAFESILTREVKGSEEMVTILSRTVKSYQMVPPDAQEIIIDGNIELTIPSRIIKTARTRARRTRRPHNEAQPLFKEALVEQLTSILAQKIGSDPLGGANLLSAADRAQLHDDLLEDPNVEKLVHDYWPVLEPEQVLADLLEDPLAIAQAAFDYDEETQAALLRPPHSPWAPSDAALLDELAILLGIPDPETQRAEEEAQWRAQIEEAQDALEILTGSSNTDLDDESDAEILSAHDVIDAETLAKRQEVRDVRTTAQRAQEDHLWAYGHVIIDEAQELTPMEWRMVMRRSPSRWMTLVGDTSQTGSPAGVDSWAETLSPFVKHRFRTHHLTVNYRTPREIMDVANRILACYSPESEPSTAIRESGNPVQFLPLETDSIAIARALRKSDPDRLTAIIAADNAVREGTLGVSNIKGLEFDHVIVEDPQRIVGSSPQGWQDLFVALTRATQSLTVIGELPI</sequence>
<dbReference type="GO" id="GO:0005524">
    <property type="term" value="F:ATP binding"/>
    <property type="evidence" value="ECO:0007669"/>
    <property type="project" value="UniProtKB-UniRule"/>
</dbReference>
<evidence type="ECO:0000256" key="5">
    <source>
        <dbReference type="PROSITE-ProRule" id="PRU00560"/>
    </source>
</evidence>
<dbReference type="InterPro" id="IPR027417">
    <property type="entry name" value="P-loop_NTPase"/>
</dbReference>
<dbReference type="Pfam" id="PF01443">
    <property type="entry name" value="Viral_helicase1"/>
    <property type="match status" value="1"/>
</dbReference>
<feature type="domain" description="UvrD-like helicase ATP-binding" evidence="6">
    <location>
        <begin position="224"/>
        <end position="650"/>
    </location>
</feature>
<dbReference type="InterPro" id="IPR027351">
    <property type="entry name" value="(+)RNA_virus_helicase_core_dom"/>
</dbReference>
<dbReference type="GO" id="GO:0003677">
    <property type="term" value="F:DNA binding"/>
    <property type="evidence" value="ECO:0007669"/>
    <property type="project" value="InterPro"/>
</dbReference>
<dbReference type="Pfam" id="PF00580">
    <property type="entry name" value="UvrD-helicase"/>
    <property type="match status" value="1"/>
</dbReference>
<dbReference type="GO" id="GO:0000725">
    <property type="term" value="P:recombinational repair"/>
    <property type="evidence" value="ECO:0007669"/>
    <property type="project" value="TreeGrafter"/>
</dbReference>
<dbReference type="GO" id="GO:0016787">
    <property type="term" value="F:hydrolase activity"/>
    <property type="evidence" value="ECO:0007669"/>
    <property type="project" value="UniProtKB-UniRule"/>
</dbReference>
<keyword evidence="3 5" id="KW-0347">Helicase</keyword>
<dbReference type="AlphaFoldDB" id="A0AAU8PM64"/>
<dbReference type="GO" id="GO:0043138">
    <property type="term" value="F:3'-5' DNA helicase activity"/>
    <property type="evidence" value="ECO:0007669"/>
    <property type="project" value="TreeGrafter"/>
</dbReference>
<dbReference type="EMBL" id="CP003540">
    <property type="protein sequence ID" value="AFK16588.2"/>
    <property type="molecule type" value="Genomic_DNA"/>
</dbReference>
<name>A0AAU8PM64_CORPS</name>
<dbReference type="SUPFAM" id="SSF52540">
    <property type="entry name" value="P-loop containing nucleoside triphosphate hydrolases"/>
    <property type="match status" value="1"/>
</dbReference>
<dbReference type="Proteomes" id="UP000006465">
    <property type="component" value="Chromosome"/>
</dbReference>
<proteinExistence type="predicted"/>
<evidence type="ECO:0000256" key="4">
    <source>
        <dbReference type="ARBA" id="ARBA00022840"/>
    </source>
</evidence>
<evidence type="ECO:0000313" key="7">
    <source>
        <dbReference type="EMBL" id="AFK16588.2"/>
    </source>
</evidence>
<dbReference type="InterPro" id="IPR000212">
    <property type="entry name" value="DNA_helicase_UvrD/REP"/>
</dbReference>
<dbReference type="KEGG" id="coe:CP258_04900"/>
<evidence type="ECO:0000256" key="2">
    <source>
        <dbReference type="ARBA" id="ARBA00022801"/>
    </source>
</evidence>
<organism evidence="7 8">
    <name type="scientific">Corynebacterium pseudotuberculosis 258</name>
    <dbReference type="NCBI Taxonomy" id="1168865"/>
    <lineage>
        <taxon>Bacteria</taxon>
        <taxon>Bacillati</taxon>
        <taxon>Actinomycetota</taxon>
        <taxon>Actinomycetes</taxon>
        <taxon>Mycobacteriales</taxon>
        <taxon>Corynebacteriaceae</taxon>
        <taxon>Corynebacterium</taxon>
    </lineage>
</organism>
<evidence type="ECO:0000259" key="6">
    <source>
        <dbReference type="PROSITE" id="PS51198"/>
    </source>
</evidence>
<gene>
    <name evidence="7" type="ORF">CP258_04900</name>
</gene>
<feature type="binding site" evidence="5">
    <location>
        <begin position="245"/>
        <end position="252"/>
    </location>
    <ligand>
        <name>ATP</name>
        <dbReference type="ChEBI" id="CHEBI:30616"/>
    </ligand>
</feature>
<keyword evidence="2 5" id="KW-0378">Hydrolase</keyword>
<dbReference type="GO" id="GO:0005829">
    <property type="term" value="C:cytosol"/>
    <property type="evidence" value="ECO:0007669"/>
    <property type="project" value="TreeGrafter"/>
</dbReference>
<dbReference type="SMART" id="SM00382">
    <property type="entry name" value="AAA"/>
    <property type="match status" value="1"/>
</dbReference>
<reference evidence="7 8" key="1">
    <citation type="journal article" date="2013" name="J. Biotechnol.">
        <title>Genome sequence of Corynebacterium pseudotuberculosis biovar equi strain 258 and prediction of antigenic targets to improve biotechnological vaccine production.</title>
        <authorList>
            <person name="Soares S.C."/>
            <person name="Trost E."/>
            <person name="Ramos R.T."/>
            <person name="Carneiro A.R."/>
            <person name="Santos A.R."/>
            <person name="Pinto A.C."/>
            <person name="Barbosa E."/>
            <person name="Aburjaile F."/>
            <person name="Ali A."/>
            <person name="Diniz C.A."/>
            <person name="Hassan S.S."/>
            <person name="Fiaux K."/>
            <person name="Guimaraes L.C."/>
            <person name="Bakhtiar S.M."/>
            <person name="Pereira U."/>
            <person name="Almeida S.S."/>
            <person name="Abreu V.A."/>
            <person name="Rocha F.S."/>
            <person name="Dorella F.A."/>
            <person name="Miyoshi A."/>
            <person name="Silva A."/>
            <person name="Azevedo V."/>
            <person name="Tauch A."/>
        </authorList>
    </citation>
    <scope>NUCLEOTIDE SEQUENCE [LARGE SCALE GENOMIC DNA]</scope>
    <source>
        <strain evidence="7 8">258</strain>
    </source>
</reference>
<evidence type="ECO:0000256" key="3">
    <source>
        <dbReference type="ARBA" id="ARBA00022806"/>
    </source>
</evidence>
<evidence type="ECO:0000313" key="8">
    <source>
        <dbReference type="Proteomes" id="UP000006465"/>
    </source>
</evidence>
<dbReference type="InterPro" id="IPR003593">
    <property type="entry name" value="AAA+_ATPase"/>
</dbReference>
<dbReference type="PROSITE" id="PS51198">
    <property type="entry name" value="UVRD_HELICASE_ATP_BIND"/>
    <property type="match status" value="1"/>
</dbReference>
<dbReference type="PANTHER" id="PTHR11070:SF45">
    <property type="entry name" value="DNA 3'-5' HELICASE"/>
    <property type="match status" value="1"/>
</dbReference>
<dbReference type="RefSeq" id="WP_032801991.1">
    <property type="nucleotide sequence ID" value="NC_017945.3"/>
</dbReference>
<evidence type="ECO:0000256" key="1">
    <source>
        <dbReference type="ARBA" id="ARBA00022741"/>
    </source>
</evidence>
<accession>A0AAU8PM64</accession>
<dbReference type="InterPro" id="IPR014016">
    <property type="entry name" value="UvrD-like_ATP-bd"/>
</dbReference>
<dbReference type="Gene3D" id="3.40.50.300">
    <property type="entry name" value="P-loop containing nucleotide triphosphate hydrolases"/>
    <property type="match status" value="3"/>
</dbReference>